<feature type="active site" description="Proton donor/acceptor" evidence="5">
    <location>
        <position position="257"/>
    </location>
</feature>
<feature type="binding site" evidence="6">
    <location>
        <position position="257"/>
    </location>
    <ligand>
        <name>Mg(2+)</name>
        <dbReference type="ChEBI" id="CHEBI:18420"/>
        <label>1</label>
    </ligand>
</feature>
<dbReference type="eggNOG" id="ENOG502RTDE">
    <property type="taxonomic scope" value="Eukaryota"/>
</dbReference>
<dbReference type="OMA" id="WNINGIS"/>
<dbReference type="SUPFAM" id="SSF56219">
    <property type="entry name" value="DNase I-like"/>
    <property type="match status" value="1"/>
</dbReference>
<evidence type="ECO:0000256" key="2">
    <source>
        <dbReference type="ARBA" id="ARBA00022723"/>
    </source>
</evidence>
<evidence type="ECO:0000256" key="8">
    <source>
        <dbReference type="SAM" id="MobiDB-lite"/>
    </source>
</evidence>
<keyword evidence="4 6" id="KW-0460">Magnesium</keyword>
<gene>
    <name evidence="10" type="ORF">W97_01482</name>
</gene>
<dbReference type="OrthoDB" id="498125at2759"/>
<reference evidence="11" key="1">
    <citation type="submission" date="2012-06" db="EMBL/GenBank/DDBJ databases">
        <title>The genome sequence of Coniosporium apollinis CBS 100218.</title>
        <authorList>
            <consortium name="The Broad Institute Genome Sequencing Platform"/>
            <person name="Cuomo C."/>
            <person name="Gorbushina A."/>
            <person name="Noack S."/>
            <person name="Walker B."/>
            <person name="Young S.K."/>
            <person name="Zeng Q."/>
            <person name="Gargeya S."/>
            <person name="Fitzgerald M."/>
            <person name="Haas B."/>
            <person name="Abouelleil A."/>
            <person name="Alvarado L."/>
            <person name="Arachchi H.M."/>
            <person name="Berlin A.M."/>
            <person name="Chapman S.B."/>
            <person name="Goldberg J."/>
            <person name="Griggs A."/>
            <person name="Gujja S."/>
            <person name="Hansen M."/>
            <person name="Howarth C."/>
            <person name="Imamovic A."/>
            <person name="Larimer J."/>
            <person name="McCowan C."/>
            <person name="Montmayeur A."/>
            <person name="Murphy C."/>
            <person name="Neiman D."/>
            <person name="Pearson M."/>
            <person name="Priest M."/>
            <person name="Roberts A."/>
            <person name="Saif S."/>
            <person name="Shea T."/>
            <person name="Sisk P."/>
            <person name="Sykes S."/>
            <person name="Wortman J."/>
            <person name="Nusbaum C."/>
            <person name="Birren B."/>
        </authorList>
    </citation>
    <scope>NUCLEOTIDE SEQUENCE [LARGE SCALE GENOMIC DNA]</scope>
    <source>
        <strain evidence="11">CBS 100218</strain>
    </source>
</reference>
<evidence type="ECO:0000256" key="3">
    <source>
        <dbReference type="ARBA" id="ARBA00022801"/>
    </source>
</evidence>
<dbReference type="GO" id="GO:0006284">
    <property type="term" value="P:base-excision repair"/>
    <property type="evidence" value="ECO:0007669"/>
    <property type="project" value="TreeGrafter"/>
</dbReference>
<evidence type="ECO:0000256" key="7">
    <source>
        <dbReference type="PIRSR" id="PIRSR604808-3"/>
    </source>
</evidence>
<name>R7YKV1_CONA1</name>
<dbReference type="RefSeq" id="XP_007777578.1">
    <property type="nucleotide sequence ID" value="XM_007779388.1"/>
</dbReference>
<proteinExistence type="inferred from homology"/>
<evidence type="ECO:0000256" key="5">
    <source>
        <dbReference type="PIRSR" id="PIRSR604808-1"/>
    </source>
</evidence>
<feature type="binding site" evidence="6">
    <location>
        <position position="111"/>
    </location>
    <ligand>
        <name>Mg(2+)</name>
        <dbReference type="ChEBI" id="CHEBI:18420"/>
        <label>1</label>
    </ligand>
</feature>
<dbReference type="PANTHER" id="PTHR22748">
    <property type="entry name" value="AP ENDONUCLEASE"/>
    <property type="match status" value="1"/>
</dbReference>
<feature type="binding site" evidence="6">
    <location>
        <position position="360"/>
    </location>
    <ligand>
        <name>Mg(2+)</name>
        <dbReference type="ChEBI" id="CHEBI:18420"/>
        <label>1</label>
    </ligand>
</feature>
<keyword evidence="2 6" id="KW-0479">Metal-binding</keyword>
<feature type="binding site" evidence="6">
    <location>
        <position position="259"/>
    </location>
    <ligand>
        <name>Mg(2+)</name>
        <dbReference type="ChEBI" id="CHEBI:18420"/>
        <label>1</label>
    </ligand>
</feature>
<keyword evidence="11" id="KW-1185">Reference proteome</keyword>
<evidence type="ECO:0000256" key="6">
    <source>
        <dbReference type="PIRSR" id="PIRSR604808-2"/>
    </source>
</evidence>
<dbReference type="GO" id="GO:0008081">
    <property type="term" value="F:phosphoric diester hydrolase activity"/>
    <property type="evidence" value="ECO:0007669"/>
    <property type="project" value="TreeGrafter"/>
</dbReference>
<keyword evidence="6" id="KW-0464">Manganese</keyword>
<feature type="binding site" evidence="6">
    <location>
        <position position="359"/>
    </location>
    <ligand>
        <name>Mg(2+)</name>
        <dbReference type="ChEBI" id="CHEBI:18420"/>
        <label>1</label>
    </ligand>
</feature>
<feature type="domain" description="Endonuclease/exonuclease/phosphatase" evidence="9">
    <location>
        <begin position="45"/>
        <end position="360"/>
    </location>
</feature>
<comment type="cofactor">
    <cofactor evidence="6">
        <name>Mg(2+)</name>
        <dbReference type="ChEBI" id="CHEBI:18420"/>
    </cofactor>
    <cofactor evidence="6">
        <name>Mn(2+)</name>
        <dbReference type="ChEBI" id="CHEBI:29035"/>
    </cofactor>
    <text evidence="6">Probably binds two magnesium or manganese ions per subunit.</text>
</comment>
<feature type="site" description="Interaction with DNA substrate" evidence="7">
    <location>
        <position position="360"/>
    </location>
</feature>
<dbReference type="HOGENOM" id="CLU_060600_0_0_1"/>
<dbReference type="GO" id="GO:0046872">
    <property type="term" value="F:metal ion binding"/>
    <property type="evidence" value="ECO:0007669"/>
    <property type="project" value="UniProtKB-KW"/>
</dbReference>
<comment type="similarity">
    <text evidence="1">Belongs to the DNA repair enzymes AP/ExoA family.</text>
</comment>
<dbReference type="PROSITE" id="PS51435">
    <property type="entry name" value="AP_NUCLEASE_F1_4"/>
    <property type="match status" value="1"/>
</dbReference>
<dbReference type="GeneID" id="19898793"/>
<dbReference type="InterPro" id="IPR036691">
    <property type="entry name" value="Endo/exonu/phosph_ase_sf"/>
</dbReference>
<feature type="region of interest" description="Disordered" evidence="8">
    <location>
        <begin position="1"/>
        <end position="32"/>
    </location>
</feature>
<dbReference type="Gene3D" id="3.60.10.10">
    <property type="entry name" value="Endonuclease/exonuclease/phosphatase"/>
    <property type="match status" value="1"/>
</dbReference>
<evidence type="ECO:0000313" key="10">
    <source>
        <dbReference type="EMBL" id="EON62261.1"/>
    </source>
</evidence>
<protein>
    <recommendedName>
        <fullName evidence="9">Endonuclease/exonuclease/phosphatase domain-containing protein</fullName>
    </recommendedName>
</protein>
<dbReference type="InterPro" id="IPR004808">
    <property type="entry name" value="AP_endonuc_1"/>
</dbReference>
<evidence type="ECO:0000313" key="11">
    <source>
        <dbReference type="Proteomes" id="UP000016924"/>
    </source>
</evidence>
<dbReference type="PANTHER" id="PTHR22748:SF14">
    <property type="entry name" value="ENDONUCLEASE_EXONUCLEASE_PHOSPHATASE DOMAIN-CONTAINING PROTEIN"/>
    <property type="match status" value="1"/>
</dbReference>
<feature type="binding site" evidence="6">
    <location>
        <position position="46"/>
    </location>
    <ligand>
        <name>Mg(2+)</name>
        <dbReference type="ChEBI" id="CHEBI:18420"/>
        <label>1</label>
    </ligand>
</feature>
<feature type="site" description="Important for catalytic activity" evidence="7">
    <location>
        <position position="329"/>
    </location>
</feature>
<evidence type="ECO:0000256" key="4">
    <source>
        <dbReference type="ARBA" id="ARBA00022842"/>
    </source>
</evidence>
<organism evidence="10 11">
    <name type="scientific">Coniosporium apollinis (strain CBS 100218)</name>
    <name type="common">Rock-inhabiting black yeast</name>
    <dbReference type="NCBI Taxonomy" id="1168221"/>
    <lineage>
        <taxon>Eukaryota</taxon>
        <taxon>Fungi</taxon>
        <taxon>Dikarya</taxon>
        <taxon>Ascomycota</taxon>
        <taxon>Pezizomycotina</taxon>
        <taxon>Dothideomycetes</taxon>
        <taxon>Dothideomycetes incertae sedis</taxon>
        <taxon>Coniosporium</taxon>
    </lineage>
</organism>
<dbReference type="GO" id="GO:0005634">
    <property type="term" value="C:nucleus"/>
    <property type="evidence" value="ECO:0007669"/>
    <property type="project" value="TreeGrafter"/>
</dbReference>
<dbReference type="InterPro" id="IPR005135">
    <property type="entry name" value="Endo/exonuclease/phosphatase"/>
</dbReference>
<dbReference type="EMBL" id="JH767558">
    <property type="protein sequence ID" value="EON62261.1"/>
    <property type="molecule type" value="Genomic_DNA"/>
</dbReference>
<feature type="active site" description="Proton acceptor" evidence="5">
    <location>
        <position position="360"/>
    </location>
</feature>
<sequence>MDRDVSPPPSKRRKPSPSIPDTETMNLAKHLSSRSTTDNIRIFAWNINGISPFVQSAKPITSFFPRTSVSTAPPKRSNGTQAPRVPSIIPTASLRAFLRRHNWPHALLLQEVKISPKDERTKRAVQAAINASADEDGGPSYTAHFTLPRDPHNAKGFGGKLYGVASLLRDDFCRHRGVRVRDVDWDLEGRLHVIETKDQLAIFNIYAVNGTDSAYRSPETGAVVGTRHDRKLAFHALLLEECRRMELEGWRVVLAGDFNVARARIDGWPNLREWPRQHCVNRADFNAKFFEDEVGLRAVDVWRELKGDEKAYTYYPRGVAWGSSCDRVDYAIVSRKLVEEGGLVDTGILNSPAERGPSDHVPLWVEVRVPREEDDRENRSGANREYESTR</sequence>
<accession>R7YKV1</accession>
<dbReference type="GO" id="GO:0008311">
    <property type="term" value="F:double-stranded DNA 3'-5' DNA exonuclease activity"/>
    <property type="evidence" value="ECO:0007669"/>
    <property type="project" value="TreeGrafter"/>
</dbReference>
<dbReference type="GO" id="GO:0003906">
    <property type="term" value="F:DNA-(apurinic or apyrimidinic site) endonuclease activity"/>
    <property type="evidence" value="ECO:0007669"/>
    <property type="project" value="TreeGrafter"/>
</dbReference>
<feature type="site" description="Transition state stabilizer" evidence="7">
    <location>
        <position position="259"/>
    </location>
</feature>
<evidence type="ECO:0000256" key="1">
    <source>
        <dbReference type="ARBA" id="ARBA00007092"/>
    </source>
</evidence>
<keyword evidence="3" id="KW-0378">Hydrolase</keyword>
<dbReference type="AlphaFoldDB" id="R7YKV1"/>
<dbReference type="Proteomes" id="UP000016924">
    <property type="component" value="Unassembled WGS sequence"/>
</dbReference>
<dbReference type="STRING" id="1168221.R7YKV1"/>
<feature type="active site" evidence="5">
    <location>
        <position position="206"/>
    </location>
</feature>
<evidence type="ECO:0000259" key="9">
    <source>
        <dbReference type="Pfam" id="PF03372"/>
    </source>
</evidence>
<dbReference type="Pfam" id="PF03372">
    <property type="entry name" value="Exo_endo_phos"/>
    <property type="match status" value="1"/>
</dbReference>